<sequence>MSASLSSLFFVSNTARFARRSQTPTKYSPNPSAKIPCCIITTGAVQPIQHNFLHSSYSVDTNGTESINAALKIKRHDTQSSDSSDSSEASMESLKFEYGKMFD</sequence>
<protein>
    <submittedName>
        <fullName evidence="2">Uncharacterized protein</fullName>
    </submittedName>
</protein>
<evidence type="ECO:0000313" key="2">
    <source>
        <dbReference type="EMBL" id="GMH82566.1"/>
    </source>
</evidence>
<name>A0A9W7B1B0_9STRA</name>
<comment type="caution">
    <text evidence="2">The sequence shown here is derived from an EMBL/GenBank/DDBJ whole genome shotgun (WGS) entry which is preliminary data.</text>
</comment>
<proteinExistence type="predicted"/>
<accession>A0A9W7B1B0</accession>
<dbReference type="AlphaFoldDB" id="A0A9W7B1B0"/>
<evidence type="ECO:0000313" key="3">
    <source>
        <dbReference type="Proteomes" id="UP001162640"/>
    </source>
</evidence>
<evidence type="ECO:0000256" key="1">
    <source>
        <dbReference type="SAM" id="MobiDB-lite"/>
    </source>
</evidence>
<gene>
    <name evidence="2" type="ORF">TL16_g09302</name>
</gene>
<organism evidence="2 3">
    <name type="scientific">Triparma laevis f. inornata</name>
    <dbReference type="NCBI Taxonomy" id="1714386"/>
    <lineage>
        <taxon>Eukaryota</taxon>
        <taxon>Sar</taxon>
        <taxon>Stramenopiles</taxon>
        <taxon>Ochrophyta</taxon>
        <taxon>Bolidophyceae</taxon>
        <taxon>Parmales</taxon>
        <taxon>Triparmaceae</taxon>
        <taxon>Triparma</taxon>
    </lineage>
</organism>
<dbReference type="EMBL" id="BLQM01000315">
    <property type="protein sequence ID" value="GMH82566.1"/>
    <property type="molecule type" value="Genomic_DNA"/>
</dbReference>
<feature type="compositionally biased region" description="Low complexity" evidence="1">
    <location>
        <begin position="80"/>
        <end position="92"/>
    </location>
</feature>
<feature type="region of interest" description="Disordered" evidence="1">
    <location>
        <begin position="73"/>
        <end position="92"/>
    </location>
</feature>
<dbReference type="Proteomes" id="UP001162640">
    <property type="component" value="Unassembled WGS sequence"/>
</dbReference>
<reference evidence="3" key="1">
    <citation type="journal article" date="2023" name="Commun. Biol.">
        <title>Genome analysis of Parmales, the sister group of diatoms, reveals the evolutionary specialization of diatoms from phago-mixotrophs to photoautotrophs.</title>
        <authorList>
            <person name="Ban H."/>
            <person name="Sato S."/>
            <person name="Yoshikawa S."/>
            <person name="Yamada K."/>
            <person name="Nakamura Y."/>
            <person name="Ichinomiya M."/>
            <person name="Sato N."/>
            <person name="Blanc-Mathieu R."/>
            <person name="Endo H."/>
            <person name="Kuwata A."/>
            <person name="Ogata H."/>
        </authorList>
    </citation>
    <scope>NUCLEOTIDE SEQUENCE [LARGE SCALE GENOMIC DNA]</scope>
</reference>